<protein>
    <submittedName>
        <fullName evidence="1">Uncharacterized protein</fullName>
    </submittedName>
</protein>
<keyword evidence="2" id="KW-1185">Reference proteome</keyword>
<gene>
    <name evidence="1" type="ORF">G6R30_02545</name>
</gene>
<accession>A0ABS5QVV7</accession>
<name>A0ABS5QVV7_9LACO</name>
<evidence type="ECO:0000313" key="1">
    <source>
        <dbReference type="EMBL" id="MBS9337341.1"/>
    </source>
</evidence>
<dbReference type="Proteomes" id="UP001519503">
    <property type="component" value="Unassembled WGS sequence"/>
</dbReference>
<evidence type="ECO:0000313" key="2">
    <source>
        <dbReference type="Proteomes" id="UP001519503"/>
    </source>
</evidence>
<organism evidence="1 2">
    <name type="scientific">Fructobacillus parabroussonetiae</name>
    <dbReference type="NCBI Taxonomy" id="2713174"/>
    <lineage>
        <taxon>Bacteria</taxon>
        <taxon>Bacillati</taxon>
        <taxon>Bacillota</taxon>
        <taxon>Bacilli</taxon>
        <taxon>Lactobacillales</taxon>
        <taxon>Lactobacillaceae</taxon>
        <taxon>Fructobacillus</taxon>
    </lineage>
</organism>
<dbReference type="RefSeq" id="WP_213821166.1">
    <property type="nucleotide sequence ID" value="NZ_JAAMFL010000004.1"/>
</dbReference>
<comment type="caution">
    <text evidence="1">The sequence shown here is derived from an EMBL/GenBank/DDBJ whole genome shotgun (WGS) entry which is preliminary data.</text>
</comment>
<proteinExistence type="predicted"/>
<reference evidence="1 2" key="1">
    <citation type="submission" date="2020-02" db="EMBL/GenBank/DDBJ databases">
        <title>Fructobacillus sp. isolated from paper mulberry of Taiwan.</title>
        <authorList>
            <person name="Lin S.-T."/>
        </authorList>
    </citation>
    <scope>NUCLEOTIDE SEQUENCE [LARGE SCALE GENOMIC DNA]</scope>
    <source>
        <strain evidence="1 2">S1-1</strain>
    </source>
</reference>
<sequence>MTERFNIPVEPQLISLVGAVESYFKDAKYHINGKQIKDAAKKMLLLDEILNLPKGKNTEFYESIKSRRDFIMHGKGPGAYENDAELVPELWKFKDILGRVLVAKIKEFQEATDESKG</sequence>
<dbReference type="EMBL" id="JAAMFL010000004">
    <property type="protein sequence ID" value="MBS9337341.1"/>
    <property type="molecule type" value="Genomic_DNA"/>
</dbReference>